<sequence>MFILLSYLWNKWVIAGGLVLAAAGALFGMIYIFQERLIFYPQGLSGEEAEQLAANDEEVEEMAFQSSDGTILHGWLLQASEEKDDGGLLIYYGGNGEELSGQIPGMKENLPEWSVLLVNYRGYGKNEGSPREEKLYKDALEIFDETKKRYPDKQVVLMGRSIGTAVALKTAAEREVEGMILISPFDSLNEVAKLHYPFLPIDMLLRYSFDSLSRIEEINAPILAMAGGEDGIIPEERTLRLLQEYEGTLHYERISRGGHNDLHFYPIFWDAIREFLSERE</sequence>
<organism evidence="3 4">
    <name type="scientific">Alkalicoccus halolimnae</name>
    <dbReference type="NCBI Taxonomy" id="1667239"/>
    <lineage>
        <taxon>Bacteria</taxon>
        <taxon>Bacillati</taxon>
        <taxon>Bacillota</taxon>
        <taxon>Bacilli</taxon>
        <taxon>Bacillales</taxon>
        <taxon>Bacillaceae</taxon>
        <taxon>Alkalicoccus</taxon>
    </lineage>
</organism>
<dbReference type="SUPFAM" id="SSF53474">
    <property type="entry name" value="alpha/beta-Hydrolases"/>
    <property type="match status" value="1"/>
</dbReference>
<feature type="transmembrane region" description="Helical" evidence="1">
    <location>
        <begin position="12"/>
        <end position="33"/>
    </location>
</feature>
<dbReference type="PANTHER" id="PTHR12277:SF81">
    <property type="entry name" value="PROTEIN ABHD13"/>
    <property type="match status" value="1"/>
</dbReference>
<dbReference type="PANTHER" id="PTHR12277">
    <property type="entry name" value="ALPHA/BETA HYDROLASE DOMAIN-CONTAINING PROTEIN"/>
    <property type="match status" value="1"/>
</dbReference>
<protein>
    <submittedName>
        <fullName evidence="3">Alpha/beta hydrolase</fullName>
    </submittedName>
</protein>
<dbReference type="OrthoDB" id="9777090at2"/>
<name>A0A5C7FCB0_9BACI</name>
<keyword evidence="3" id="KW-0378">Hydrolase</keyword>
<keyword evidence="4" id="KW-1185">Reference proteome</keyword>
<dbReference type="KEGG" id="ahal:FTX54_001330"/>
<evidence type="ECO:0000259" key="2">
    <source>
        <dbReference type="Pfam" id="PF12146"/>
    </source>
</evidence>
<dbReference type="Gene3D" id="3.40.50.1820">
    <property type="entry name" value="alpha/beta hydrolase"/>
    <property type="match status" value="1"/>
</dbReference>
<gene>
    <name evidence="3" type="ORF">FTX54_001330</name>
</gene>
<dbReference type="EMBL" id="CP144914">
    <property type="protein sequence ID" value="WWD80235.1"/>
    <property type="molecule type" value="Genomic_DNA"/>
</dbReference>
<dbReference type="RefSeq" id="WP_147804256.1">
    <property type="nucleotide sequence ID" value="NZ_CP144914.1"/>
</dbReference>
<accession>A0A5C7FCB0</accession>
<dbReference type="Pfam" id="PF12146">
    <property type="entry name" value="Hydrolase_4"/>
    <property type="match status" value="1"/>
</dbReference>
<dbReference type="Proteomes" id="UP000321816">
    <property type="component" value="Chromosome"/>
</dbReference>
<keyword evidence="1" id="KW-0812">Transmembrane</keyword>
<evidence type="ECO:0000313" key="3">
    <source>
        <dbReference type="EMBL" id="WWD80235.1"/>
    </source>
</evidence>
<keyword evidence="1" id="KW-0472">Membrane</keyword>
<dbReference type="InterPro" id="IPR029058">
    <property type="entry name" value="AB_hydrolase_fold"/>
</dbReference>
<keyword evidence="1" id="KW-1133">Transmembrane helix</keyword>
<evidence type="ECO:0000313" key="4">
    <source>
        <dbReference type="Proteomes" id="UP000321816"/>
    </source>
</evidence>
<reference evidence="3 4" key="1">
    <citation type="submission" date="2024-01" db="EMBL/GenBank/DDBJ databases">
        <title>Complete Genome Sequence of Alkalicoccus halolimnae BZ-SZ-XJ29T, a Moderately Halophilic Bacterium Isolated from a Salt Lake.</title>
        <authorList>
            <person name="Zhao B."/>
        </authorList>
    </citation>
    <scope>NUCLEOTIDE SEQUENCE [LARGE SCALE GENOMIC DNA]</scope>
    <source>
        <strain evidence="3 4">BZ-SZ-XJ29</strain>
    </source>
</reference>
<feature type="domain" description="Serine aminopeptidase S33" evidence="2">
    <location>
        <begin position="112"/>
        <end position="188"/>
    </location>
</feature>
<dbReference type="GO" id="GO:0016787">
    <property type="term" value="F:hydrolase activity"/>
    <property type="evidence" value="ECO:0007669"/>
    <property type="project" value="UniProtKB-KW"/>
</dbReference>
<dbReference type="InterPro" id="IPR022742">
    <property type="entry name" value="Hydrolase_4"/>
</dbReference>
<dbReference type="AlphaFoldDB" id="A0A5C7FCB0"/>
<proteinExistence type="predicted"/>
<evidence type="ECO:0000256" key="1">
    <source>
        <dbReference type="SAM" id="Phobius"/>
    </source>
</evidence>